<dbReference type="RefSeq" id="WP_046202660.1">
    <property type="nucleotide sequence ID" value="NZ_JAGSOA010000001.1"/>
</dbReference>
<keyword evidence="2" id="KW-1185">Reference proteome</keyword>
<protein>
    <recommendedName>
        <fullName evidence="3">TobH protein</fullName>
    </recommendedName>
</protein>
<evidence type="ECO:0008006" key="3">
    <source>
        <dbReference type="Google" id="ProtNLM"/>
    </source>
</evidence>
<dbReference type="SUPFAM" id="SSF53697">
    <property type="entry name" value="SIS domain"/>
    <property type="match status" value="1"/>
</dbReference>
<gene>
    <name evidence="1" type="ORF">L3H44_00905</name>
</gene>
<dbReference type="InterPro" id="IPR046348">
    <property type="entry name" value="SIS_dom_sf"/>
</dbReference>
<organism evidence="1 2">
    <name type="scientific">Corynebacterium parakroppenstedtii</name>
    <dbReference type="NCBI Taxonomy" id="2828363"/>
    <lineage>
        <taxon>Bacteria</taxon>
        <taxon>Bacillati</taxon>
        <taxon>Actinomycetota</taxon>
        <taxon>Actinomycetes</taxon>
        <taxon>Mycobacteriales</taxon>
        <taxon>Corynebacteriaceae</taxon>
        <taxon>Corynebacterium</taxon>
    </lineage>
</organism>
<name>A0ABS9HJG0_9CORY</name>
<dbReference type="EMBL" id="JAKJKU010000001">
    <property type="protein sequence ID" value="MCF6772980.1"/>
    <property type="molecule type" value="Genomic_DNA"/>
</dbReference>
<dbReference type="Proteomes" id="UP001200604">
    <property type="component" value="Unassembled WGS sequence"/>
</dbReference>
<sequence length="410" mass="43179">MYPRETLVTVAQEGARIRSVARSLSDVMSVLDRPTIESTPDGPSIESLRSDFFGIADDTADDSSEDLRSFAKSIPDVARGVVIVACSDTAVHAARAAVALIPDPSVPIAVVDRLPRYVGAMDCVIVLTPDPADREAEEAVVRCRQVGAMVMVAAPTSGPVAEAGSGYGLVVPDIPGAVEESWGRYVATVTGGCGLVGQLPIQGVLDYAADAVDREMEASGPERDESVNPARQLGLRMKDHRVVIAGDGATRHVASFAARRLLQHGIVAATADTAELARFYSYLHRGTSMDTAIDSSSETMTRLGSGAISDVDKSIFYDPFLDAPAVQPLAAVVVPGPGGYSGRGRNDEPDTGVSRAYPSEQELSRLERYFDARPVTVVDLTASDLHSAVAYICVLAARCAAAAAYVVAQE</sequence>
<proteinExistence type="predicted"/>
<accession>A0ABS9HJG0</accession>
<dbReference type="GeneID" id="92726386"/>
<reference evidence="1 2" key="1">
    <citation type="submission" date="2022-01" db="EMBL/GenBank/DDBJ databases">
        <title>Identification and Characterization of Corynebacterium sp.</title>
        <authorList>
            <person name="Luo Q."/>
            <person name="Qu P."/>
            <person name="Chen Q."/>
        </authorList>
    </citation>
    <scope>NUCLEOTIDE SEQUENCE [LARGE SCALE GENOMIC DNA]</scope>
    <source>
        <strain evidence="1 2">MC-12</strain>
    </source>
</reference>
<evidence type="ECO:0000313" key="1">
    <source>
        <dbReference type="EMBL" id="MCF6772980.1"/>
    </source>
</evidence>
<evidence type="ECO:0000313" key="2">
    <source>
        <dbReference type="Proteomes" id="UP001200604"/>
    </source>
</evidence>
<comment type="caution">
    <text evidence="1">The sequence shown here is derived from an EMBL/GenBank/DDBJ whole genome shotgun (WGS) entry which is preliminary data.</text>
</comment>